<feature type="domain" description="HTH LytTR-type" evidence="3">
    <location>
        <begin position="299"/>
        <end position="404"/>
    </location>
</feature>
<dbReference type="EMBL" id="CP120863">
    <property type="protein sequence ID" value="WFE87509.1"/>
    <property type="molecule type" value="Genomic_DNA"/>
</dbReference>
<feature type="transmembrane region" description="Helical" evidence="1">
    <location>
        <begin position="140"/>
        <end position="160"/>
    </location>
</feature>
<keyword evidence="5" id="KW-1185">Reference proteome</keyword>
<evidence type="ECO:0000256" key="1">
    <source>
        <dbReference type="PROSITE-ProRule" id="PRU00244"/>
    </source>
</evidence>
<feature type="transmembrane region" description="Helical" evidence="1">
    <location>
        <begin position="167"/>
        <end position="186"/>
    </location>
</feature>
<evidence type="ECO:0000313" key="4">
    <source>
        <dbReference type="EMBL" id="WFE87509.1"/>
    </source>
</evidence>
<keyword evidence="1" id="KW-1133">Transmembrane helix</keyword>
<dbReference type="InterPro" id="IPR007492">
    <property type="entry name" value="LytTR_DNA-bd_dom"/>
</dbReference>
<feature type="transmembrane region" description="Helical" evidence="1">
    <location>
        <begin position="206"/>
        <end position="231"/>
    </location>
</feature>
<dbReference type="PROSITE" id="PS50930">
    <property type="entry name" value="HTH_LYTTR"/>
    <property type="match status" value="1"/>
</dbReference>
<dbReference type="PROSITE" id="PS50924">
    <property type="entry name" value="MHYT"/>
    <property type="match status" value="1"/>
</dbReference>
<name>A0ABY8EX72_9HYPH</name>
<dbReference type="SMART" id="SM00850">
    <property type="entry name" value="LytTR"/>
    <property type="match status" value="1"/>
</dbReference>
<feature type="transmembrane region" description="Helical" evidence="1">
    <location>
        <begin position="73"/>
        <end position="96"/>
    </location>
</feature>
<feature type="transmembrane region" description="Helical" evidence="1">
    <location>
        <begin position="6"/>
        <end position="29"/>
    </location>
</feature>
<evidence type="ECO:0000259" key="3">
    <source>
        <dbReference type="PROSITE" id="PS50930"/>
    </source>
</evidence>
<evidence type="ECO:0000313" key="5">
    <source>
        <dbReference type="Proteomes" id="UP001209803"/>
    </source>
</evidence>
<keyword evidence="1" id="KW-0812">Transmembrane</keyword>
<feature type="domain" description="MHYT" evidence="2">
    <location>
        <begin position="5"/>
        <end position="193"/>
    </location>
</feature>
<protein>
    <submittedName>
        <fullName evidence="4">MHYT domain-containing protein</fullName>
    </submittedName>
</protein>
<dbReference type="Gene3D" id="2.40.50.1020">
    <property type="entry name" value="LytTr DNA-binding domain"/>
    <property type="match status" value="1"/>
</dbReference>
<feature type="transmembrane region" description="Helical" evidence="1">
    <location>
        <begin position="41"/>
        <end position="61"/>
    </location>
</feature>
<dbReference type="PANTHER" id="PTHR35152:SF1">
    <property type="entry name" value="DOMAIN SIGNALLING PROTEIN, PUTATIVE (AFU_ORTHOLOGUE AFUA_5G11310)-RELATED"/>
    <property type="match status" value="1"/>
</dbReference>
<evidence type="ECO:0000259" key="2">
    <source>
        <dbReference type="PROSITE" id="PS50924"/>
    </source>
</evidence>
<gene>
    <name evidence="4" type="ORF">K1718_15170</name>
</gene>
<dbReference type="Proteomes" id="UP001209803">
    <property type="component" value="Chromosome"/>
</dbReference>
<dbReference type="PIRSF" id="PIRSF036615">
    <property type="entry name" value="MHYT_LytTR"/>
    <property type="match status" value="1"/>
</dbReference>
<dbReference type="Pfam" id="PF04397">
    <property type="entry name" value="LytTR"/>
    <property type="match status" value="1"/>
</dbReference>
<proteinExistence type="predicted"/>
<dbReference type="Pfam" id="PF03707">
    <property type="entry name" value="MHYT"/>
    <property type="match status" value="3"/>
</dbReference>
<keyword evidence="1" id="KW-0472">Membrane</keyword>
<dbReference type="RefSeq" id="WP_265681774.1">
    <property type="nucleotide sequence ID" value="NZ_CP120863.1"/>
</dbReference>
<dbReference type="InterPro" id="IPR012073">
    <property type="entry name" value="LytTR_MHYT"/>
</dbReference>
<dbReference type="PANTHER" id="PTHR35152">
    <property type="entry name" value="DOMAIN SIGNALLING PROTEIN, PUTATIVE (AFU_ORTHOLOGUE AFUA_5G11310)-RELATED"/>
    <property type="match status" value="1"/>
</dbReference>
<sequence length="417" mass="44611">MPVTHEPWLVALSLVMAFQGSFVGLSLAVQVRNAVDPRRRFLLAGAALTLALAIWSMHFVGMLAARLPIAVDFLVLPTLLSFLVCVLVVGIAVFAASNSRLTPLRLGLAAFVMGSGICTMHYLGMYALHESLNMIHEPAYVLASFLVAFNAAGLAMWLLFGLGRRPPIVFSAAVLALAISAMHYTAMTGLTYELKQTATGVGGPSFSPGVLAIVVCCVAFLVSGLFLLALVPAQGSEPSNDVVDAASDAQLPDETNFARTQFAEEPPIQTSQHVRKTAAGLQAATVAARAQSALAKRTIPIEKDGQKSQIGIKEIYAIHADAHYTRLYDGSREFFCPLSISEAEQQLDPKTFNRVHRSHIVNISRVASYKRSGDGGVLVLDGEDAQTVPVSRSRWGRVKARLSAMAEAATEHTAVAQ</sequence>
<reference evidence="4 5" key="1">
    <citation type="submission" date="2023-03" db="EMBL/GenBank/DDBJ databases">
        <title>Roseibium porphyridii sp. nov. and Roseibium rhodosorbium sp. nov. isolated from marine algae, Porphyridium cruentum and Rhodosorus marinus, respectively.</title>
        <authorList>
            <person name="Lee M.W."/>
            <person name="Choi B.J."/>
            <person name="Lee J.K."/>
            <person name="Choi D.G."/>
            <person name="Baek J.H."/>
            <person name="Bayburt H."/>
            <person name="Kim J.M."/>
            <person name="Han D.M."/>
            <person name="Kim K.H."/>
            <person name="Jeon C.O."/>
        </authorList>
    </citation>
    <scope>NUCLEOTIDE SEQUENCE [LARGE SCALE GENOMIC DNA]</scope>
    <source>
        <strain evidence="4 5">KMA01</strain>
    </source>
</reference>
<accession>A0ABY8EX72</accession>
<dbReference type="InterPro" id="IPR005330">
    <property type="entry name" value="MHYT_dom"/>
</dbReference>
<organism evidence="4 5">
    <name type="scientific">Roseibium porphyridii</name>
    <dbReference type="NCBI Taxonomy" id="2866279"/>
    <lineage>
        <taxon>Bacteria</taxon>
        <taxon>Pseudomonadati</taxon>
        <taxon>Pseudomonadota</taxon>
        <taxon>Alphaproteobacteria</taxon>
        <taxon>Hyphomicrobiales</taxon>
        <taxon>Stappiaceae</taxon>
        <taxon>Roseibium</taxon>
    </lineage>
</organism>
<feature type="transmembrane region" description="Helical" evidence="1">
    <location>
        <begin position="108"/>
        <end position="128"/>
    </location>
</feature>